<dbReference type="Gene3D" id="3.60.10.10">
    <property type="entry name" value="Endonuclease/exonuclease/phosphatase"/>
    <property type="match status" value="1"/>
</dbReference>
<dbReference type="GO" id="GO:0003824">
    <property type="term" value="F:catalytic activity"/>
    <property type="evidence" value="ECO:0007669"/>
    <property type="project" value="InterPro"/>
</dbReference>
<protein>
    <submittedName>
        <fullName evidence="3">Cc8K15.2-like protein</fullName>
    </submittedName>
</protein>
<evidence type="ECO:0000259" key="2">
    <source>
        <dbReference type="Pfam" id="PF14529"/>
    </source>
</evidence>
<dbReference type="AlphaFoldDB" id="A0A164Q352"/>
<dbReference type="InterPro" id="IPR005135">
    <property type="entry name" value="Endo/exonuclease/phosphatase"/>
</dbReference>
<dbReference type="Proteomes" id="UP000076858">
    <property type="component" value="Unassembled WGS sequence"/>
</dbReference>
<reference evidence="3 4" key="1">
    <citation type="submission" date="2016-03" db="EMBL/GenBank/DDBJ databases">
        <title>EvidentialGene: Evidence-directed Construction of Genes on Genomes.</title>
        <authorList>
            <person name="Gilbert D.G."/>
            <person name="Choi J.-H."/>
            <person name="Mockaitis K."/>
            <person name="Colbourne J."/>
            <person name="Pfrender M."/>
        </authorList>
    </citation>
    <scope>NUCLEOTIDE SEQUENCE [LARGE SCALE GENOMIC DNA]</scope>
    <source>
        <strain evidence="3 4">Xinb3</strain>
        <tissue evidence="3">Complete organism</tissue>
    </source>
</reference>
<organism evidence="3 4">
    <name type="scientific">Daphnia magna</name>
    <dbReference type="NCBI Taxonomy" id="35525"/>
    <lineage>
        <taxon>Eukaryota</taxon>
        <taxon>Metazoa</taxon>
        <taxon>Ecdysozoa</taxon>
        <taxon>Arthropoda</taxon>
        <taxon>Crustacea</taxon>
        <taxon>Branchiopoda</taxon>
        <taxon>Diplostraca</taxon>
        <taxon>Cladocera</taxon>
        <taxon>Anomopoda</taxon>
        <taxon>Daphniidae</taxon>
        <taxon>Daphnia</taxon>
    </lineage>
</organism>
<comment type="caution">
    <text evidence="3">The sequence shown here is derived from an EMBL/GenBank/DDBJ whole genome shotgun (WGS) entry which is preliminary data.</text>
</comment>
<name>A0A164Q352_9CRUS</name>
<dbReference type="PANTHER" id="PTHR46113">
    <property type="entry name" value="SNAC DOMAIN-CONTAINING PROTEIN"/>
    <property type="match status" value="1"/>
</dbReference>
<keyword evidence="4" id="KW-1185">Reference proteome</keyword>
<dbReference type="EMBL" id="LRGB01002485">
    <property type="protein sequence ID" value="KZS07389.1"/>
    <property type="molecule type" value="Genomic_DNA"/>
</dbReference>
<dbReference type="OrthoDB" id="6351689at2759"/>
<evidence type="ECO:0000313" key="3">
    <source>
        <dbReference type="EMBL" id="KZS07389.1"/>
    </source>
</evidence>
<dbReference type="Pfam" id="PF14529">
    <property type="entry name" value="Exo_endo_phos_2"/>
    <property type="match status" value="1"/>
</dbReference>
<accession>A0A164Q352</accession>
<feature type="compositionally biased region" description="Polar residues" evidence="1">
    <location>
        <begin position="490"/>
        <end position="504"/>
    </location>
</feature>
<dbReference type="InterPro" id="IPR036691">
    <property type="entry name" value="Endo/exonu/phosph_ase_sf"/>
</dbReference>
<feature type="domain" description="Endonuclease/exonuclease/phosphatase" evidence="2">
    <location>
        <begin position="2"/>
        <end position="81"/>
    </location>
</feature>
<dbReference type="SUPFAM" id="SSF56219">
    <property type="entry name" value="DNase I-like"/>
    <property type="match status" value="1"/>
</dbReference>
<evidence type="ECO:0000256" key="1">
    <source>
        <dbReference type="SAM" id="MobiDB-lite"/>
    </source>
</evidence>
<dbReference type="PANTHER" id="PTHR46113:SF1">
    <property type="entry name" value="PEPTIDASE M17 LEUCYL AMINOPEPTIDASE N-TERMINAL DOMAIN-CONTAINING PROTEIN"/>
    <property type="match status" value="1"/>
</dbReference>
<proteinExistence type="predicted"/>
<feature type="region of interest" description="Disordered" evidence="1">
    <location>
        <begin position="485"/>
        <end position="504"/>
    </location>
</feature>
<sequence length="1209" mass="138218">MGVDSNAKNNLWNSKSTDKRGECLESFINQNKLNIANVPVSKLEYIPQKTAMVDVTLGGYDISILNWHFPIEESHSDHPIILFQVTVAQPKRSTVNKIVQKLTDKMKFLAKLESKVQKIVDQLPLNISKSNLDSIIEELTNDIANSVRADDIQSFSFFSRVQQILLQFLWFFMALVPTRWIRDSSNPAHVFLEKLFQDDTIEGTTQPKTIYDAHEIFKPFSLGVFRNVFNELKSSTGLLLRKRQAEVTASNESSSSSRGVTKVAKLNEEEGVTAFVNLDSRFNNINQPIVVSVYKDHVTEQEKVIILCVLPNGADEIRFRLIGSGPGTMFAVKEYAWPPIAYEIEALFGDEIKKAEMAICDPKILALKDDLKFTRQHKAQAPKGSIEINLPIPSRRPMALTIPLFVVKMACVIQKWKTLPPCPAHLKLVQLFKDKNVKSEDTAQKFWKTDPEWARFSLTPFRGYFNKQKHAHGLTLSNEVKDDSLCASGPSGSSKRLRSSILTDDTQEKDLEGRDLQIVHHNQPALVTVYKDPETLQEKVFILISLPGGLTEVEFSLVGNGPGFSTTHIKHSWPPVMFDIDSLFAKVSIRNEKISQFHPKIVALNNELENNRDSFYQWSFVYRTTEVEPNAFESNRLQIAAKKMLERLYLFIGWLFGIPQEGTLPLYYSPEPSAATVRSRSNTENYNEAETVSLEIPSQRLSEVVASAADRSGNGGSLDEMSMSVSSVFRQRRAAREKTVAALKEKWLSTKPKFCVLHWDSKLITLISGRKEERVAVLVSGSVEGPKLIGKPPMENSTGLNQSQATLQMAKEWQIEDNIIGVCFDTTASNTGARQGAAILIESELKRALLYLACRHHHCELHIQHAFTALRGERDRPDEPIFKRFQSDYSSFDIDYSNLTLFEWPADQLSRVWTQAKSVLTWVEQCLKDNTFPREDYRELVQLTVVYLGGKVTSFRFRKPGAVHHARFMSQSIYLLKIELLSYLFHMLPEERRIVHRMADFIALFYAKLFLRSKISVFAPNDDFHFLASMLWYQEEDDQIATAVLASIKRHLWYLTEELVVLALFNESLSDFTRMLMAKKIFYTRRPTSFKPGKPTFPTIDLDTPPLFHQFIGPRSWLLFSILQLNKSQDWLQLPPTFWPLMSDYCYARDFVKRLEVTNDCAERGVKLIGDFKDYADDEIQRQFLLQDVEDHRKNIPSMLKKILNSVKK</sequence>
<evidence type="ECO:0000313" key="4">
    <source>
        <dbReference type="Proteomes" id="UP000076858"/>
    </source>
</evidence>
<gene>
    <name evidence="3" type="ORF">APZ42_028921</name>
</gene>